<keyword evidence="1 4" id="KW-0963">Cytoplasm</keyword>
<keyword evidence="8" id="KW-1185">Reference proteome</keyword>
<dbReference type="InterPro" id="IPR010920">
    <property type="entry name" value="LSM_dom_sf"/>
</dbReference>
<comment type="caution">
    <text evidence="7">The sequence shown here is derived from an EMBL/GenBank/DDBJ whole genome shotgun (WGS) entry which is preliminary data.</text>
</comment>
<organism evidence="7 8">
    <name type="scientific">Besnoitia besnoiti</name>
    <name type="common">Apicomplexan protozoan</name>
    <dbReference type="NCBI Taxonomy" id="94643"/>
    <lineage>
        <taxon>Eukaryota</taxon>
        <taxon>Sar</taxon>
        <taxon>Alveolata</taxon>
        <taxon>Apicomplexa</taxon>
        <taxon>Conoidasida</taxon>
        <taxon>Coccidia</taxon>
        <taxon>Eucoccidiorida</taxon>
        <taxon>Eimeriorina</taxon>
        <taxon>Sarcocystidae</taxon>
        <taxon>Besnoitia</taxon>
    </lineage>
</organism>
<dbReference type="PANTHER" id="PTHR15588:SF8">
    <property type="entry name" value="U6 SNRNA-ASSOCIATED SM-LIKE PROTEIN LSM1"/>
    <property type="match status" value="1"/>
</dbReference>
<evidence type="ECO:0000313" key="8">
    <source>
        <dbReference type="Proteomes" id="UP000224006"/>
    </source>
</evidence>
<dbReference type="SUPFAM" id="SSF50182">
    <property type="entry name" value="Sm-like ribonucleoproteins"/>
    <property type="match status" value="1"/>
</dbReference>
<dbReference type="InterPro" id="IPR034104">
    <property type="entry name" value="Lsm1"/>
</dbReference>
<evidence type="ECO:0000256" key="4">
    <source>
        <dbReference type="RuleBase" id="RU365047"/>
    </source>
</evidence>
<keyword evidence="4" id="KW-0507">mRNA processing</keyword>
<name>A0A2A9MDQ5_BESBE</name>
<sequence length="193" mass="21715">MHTKEMRHLHLRSDGQLPSSAGPAPLSSSHAGEPSFAASARASDSSDARAVPFDFPKDEEAPNGQPSGIPNWITSLEEELDKKLLVVLRDGRKLIGFFRTFDQFGNMVLEETIQRVIVDNAYADLYVGCMIIRGDNMILFGAVDDTKPTPLEAKPLCEVLAARQEREEREREKRLQDRNWSAERQLGADYDEW</sequence>
<dbReference type="InterPro" id="IPR001163">
    <property type="entry name" value="Sm_dom_euk/arc"/>
</dbReference>
<evidence type="ECO:0000313" key="7">
    <source>
        <dbReference type="EMBL" id="PFH33757.1"/>
    </source>
</evidence>
<accession>A0A2A9MDQ5</accession>
<dbReference type="CDD" id="cd01728">
    <property type="entry name" value="LSm1"/>
    <property type="match status" value="1"/>
</dbReference>
<dbReference type="SMART" id="SM00651">
    <property type="entry name" value="Sm"/>
    <property type="match status" value="1"/>
</dbReference>
<evidence type="ECO:0000256" key="1">
    <source>
        <dbReference type="ARBA" id="ARBA00022490"/>
    </source>
</evidence>
<comment type="similarity">
    <text evidence="4">Belongs to the snRNP Sm proteins family.</text>
</comment>
<dbReference type="GO" id="GO:1990904">
    <property type="term" value="C:ribonucleoprotein complex"/>
    <property type="evidence" value="ECO:0007669"/>
    <property type="project" value="UniProtKB-KW"/>
</dbReference>
<keyword evidence="3 4" id="KW-0687">Ribonucleoprotein</keyword>
<dbReference type="GO" id="GO:1990726">
    <property type="term" value="C:Lsm1-7-Pat1 complex"/>
    <property type="evidence" value="ECO:0007669"/>
    <property type="project" value="TreeGrafter"/>
</dbReference>
<feature type="region of interest" description="Disordered" evidence="5">
    <location>
        <begin position="1"/>
        <end position="70"/>
    </location>
</feature>
<comment type="subunit">
    <text evidence="4">LSm subunits form a heteromer with a donut shape.</text>
</comment>
<dbReference type="Proteomes" id="UP000224006">
    <property type="component" value="Chromosome VII"/>
</dbReference>
<feature type="compositionally biased region" description="Basic and acidic residues" evidence="5">
    <location>
        <begin position="1"/>
        <end position="13"/>
    </location>
</feature>
<gene>
    <name evidence="4" type="primary">LSM1</name>
    <name evidence="7" type="ORF">BESB_079730</name>
</gene>
<dbReference type="STRING" id="94643.A0A2A9MDQ5"/>
<comment type="subcellular location">
    <subcellularLocation>
        <location evidence="4">Cytoplasm</location>
    </subcellularLocation>
    <subcellularLocation>
        <location evidence="4">Cytoplasm</location>
        <location evidence="4">P-body</location>
    </subcellularLocation>
</comment>
<dbReference type="Gene3D" id="2.30.30.100">
    <property type="match status" value="1"/>
</dbReference>
<dbReference type="PANTHER" id="PTHR15588">
    <property type="entry name" value="LSM1"/>
    <property type="match status" value="1"/>
</dbReference>
<dbReference type="Pfam" id="PF01423">
    <property type="entry name" value="LSM"/>
    <property type="match status" value="1"/>
</dbReference>
<evidence type="ECO:0000256" key="3">
    <source>
        <dbReference type="ARBA" id="ARBA00023274"/>
    </source>
</evidence>
<keyword evidence="2 4" id="KW-0694">RNA-binding</keyword>
<evidence type="ECO:0000256" key="5">
    <source>
        <dbReference type="SAM" id="MobiDB-lite"/>
    </source>
</evidence>
<protein>
    <recommendedName>
        <fullName evidence="4">U6 snRNA-associated Sm-like protein LSm1</fullName>
    </recommendedName>
</protein>
<reference evidence="7 8" key="1">
    <citation type="submission" date="2017-09" db="EMBL/GenBank/DDBJ databases">
        <title>Genome sequencing of Besnoitia besnoiti strain Bb-Ger1.</title>
        <authorList>
            <person name="Schares G."/>
            <person name="Venepally P."/>
            <person name="Lorenzi H.A."/>
        </authorList>
    </citation>
    <scope>NUCLEOTIDE SEQUENCE [LARGE SCALE GENOMIC DNA]</scope>
    <source>
        <strain evidence="7 8">Bb-Ger1</strain>
    </source>
</reference>
<evidence type="ECO:0000259" key="6">
    <source>
        <dbReference type="SMART" id="SM00651"/>
    </source>
</evidence>
<dbReference type="OrthoDB" id="422364at2759"/>
<comment type="function">
    <text evidence="4">Probably involved with other LSm subunits in the general process of degradation of mRNAs.</text>
</comment>
<proteinExistence type="inferred from homology"/>
<dbReference type="EMBL" id="NWUJ01000008">
    <property type="protein sequence ID" value="PFH33757.1"/>
    <property type="molecule type" value="Genomic_DNA"/>
</dbReference>
<dbReference type="InterPro" id="IPR044642">
    <property type="entry name" value="PTHR15588"/>
</dbReference>
<dbReference type="AlphaFoldDB" id="A0A2A9MDQ5"/>
<dbReference type="GO" id="GO:0000932">
    <property type="term" value="C:P-body"/>
    <property type="evidence" value="ECO:0007669"/>
    <property type="project" value="UniProtKB-SubCell"/>
</dbReference>
<dbReference type="VEuPathDB" id="ToxoDB:BESB_079730"/>
<feature type="domain" description="Sm" evidence="6">
    <location>
        <begin position="74"/>
        <end position="142"/>
    </location>
</feature>
<feature type="compositionally biased region" description="Low complexity" evidence="5">
    <location>
        <begin position="17"/>
        <end position="50"/>
    </location>
</feature>
<dbReference type="GO" id="GO:0006397">
    <property type="term" value="P:mRNA processing"/>
    <property type="evidence" value="ECO:0007669"/>
    <property type="project" value="UniProtKB-UniRule"/>
</dbReference>
<dbReference type="GO" id="GO:0003729">
    <property type="term" value="F:mRNA binding"/>
    <property type="evidence" value="ECO:0007669"/>
    <property type="project" value="TreeGrafter"/>
</dbReference>
<dbReference type="GO" id="GO:0000290">
    <property type="term" value="P:deadenylation-dependent decapping of nuclear-transcribed mRNA"/>
    <property type="evidence" value="ECO:0007669"/>
    <property type="project" value="TreeGrafter"/>
</dbReference>
<evidence type="ECO:0000256" key="2">
    <source>
        <dbReference type="ARBA" id="ARBA00022884"/>
    </source>
</evidence>